<evidence type="ECO:0000256" key="4">
    <source>
        <dbReference type="ARBA" id="ARBA00023015"/>
    </source>
</evidence>
<dbReference type="SMART" id="SM00066">
    <property type="entry name" value="GAL4"/>
    <property type="match status" value="1"/>
</dbReference>
<evidence type="ECO:0000313" key="10">
    <source>
        <dbReference type="EMBL" id="OJJ72194.1"/>
    </source>
</evidence>
<dbReference type="InterPro" id="IPR001138">
    <property type="entry name" value="Zn2Cys6_DnaBD"/>
</dbReference>
<dbReference type="InterPro" id="IPR051615">
    <property type="entry name" value="Transcr_Regulatory_Elem"/>
</dbReference>
<evidence type="ECO:0000256" key="6">
    <source>
        <dbReference type="ARBA" id="ARBA00023163"/>
    </source>
</evidence>
<evidence type="ECO:0000259" key="9">
    <source>
        <dbReference type="PROSITE" id="PS50048"/>
    </source>
</evidence>
<keyword evidence="5" id="KW-0238">DNA-binding</keyword>
<proteinExistence type="predicted"/>
<protein>
    <recommendedName>
        <fullName evidence="9">Zn(2)-C6 fungal-type domain-containing protein</fullName>
    </recommendedName>
</protein>
<dbReference type="EMBL" id="KV878684">
    <property type="protein sequence ID" value="OJJ72194.1"/>
    <property type="molecule type" value="Genomic_DNA"/>
</dbReference>
<evidence type="ECO:0000256" key="5">
    <source>
        <dbReference type="ARBA" id="ARBA00023125"/>
    </source>
</evidence>
<keyword evidence="4" id="KW-0805">Transcription regulation</keyword>
<accession>A0A1L9UKL6</accession>
<dbReference type="InterPro" id="IPR007219">
    <property type="entry name" value="XnlR_reg_dom"/>
</dbReference>
<feature type="domain" description="Zn(2)-C6 fungal-type" evidence="9">
    <location>
        <begin position="13"/>
        <end position="43"/>
    </location>
</feature>
<dbReference type="SUPFAM" id="SSF57701">
    <property type="entry name" value="Zn2/Cys6 DNA-binding domain"/>
    <property type="match status" value="1"/>
</dbReference>
<dbReference type="PROSITE" id="PS00463">
    <property type="entry name" value="ZN2_CY6_FUNGAL_1"/>
    <property type="match status" value="1"/>
</dbReference>
<dbReference type="InterPro" id="IPR036864">
    <property type="entry name" value="Zn2-C6_fun-type_DNA-bd_sf"/>
</dbReference>
<dbReference type="AlphaFoldDB" id="A0A1L9UKL6"/>
<evidence type="ECO:0000313" key="11">
    <source>
        <dbReference type="Proteomes" id="UP000184499"/>
    </source>
</evidence>
<organism evidence="10 11">
    <name type="scientific">Aspergillus brasiliensis (strain CBS 101740 / IMI 381727 / IBT 21946)</name>
    <dbReference type="NCBI Taxonomy" id="767769"/>
    <lineage>
        <taxon>Eukaryota</taxon>
        <taxon>Fungi</taxon>
        <taxon>Dikarya</taxon>
        <taxon>Ascomycota</taxon>
        <taxon>Pezizomycotina</taxon>
        <taxon>Eurotiomycetes</taxon>
        <taxon>Eurotiomycetidae</taxon>
        <taxon>Eurotiales</taxon>
        <taxon>Aspergillaceae</taxon>
        <taxon>Aspergillus</taxon>
        <taxon>Aspergillus subgen. Circumdati</taxon>
    </lineage>
</organism>
<dbReference type="PANTHER" id="PTHR31313:SF81">
    <property type="entry name" value="TY1 ENHANCER ACTIVATOR"/>
    <property type="match status" value="1"/>
</dbReference>
<dbReference type="GO" id="GO:0003677">
    <property type="term" value="F:DNA binding"/>
    <property type="evidence" value="ECO:0007669"/>
    <property type="project" value="UniProtKB-KW"/>
</dbReference>
<evidence type="ECO:0000256" key="1">
    <source>
        <dbReference type="ARBA" id="ARBA00004123"/>
    </source>
</evidence>
<dbReference type="RefSeq" id="XP_067479442.1">
    <property type="nucleotide sequence ID" value="XM_067617795.1"/>
</dbReference>
<comment type="subcellular location">
    <subcellularLocation>
        <location evidence="1">Nucleus</location>
    </subcellularLocation>
</comment>
<evidence type="ECO:0000256" key="7">
    <source>
        <dbReference type="ARBA" id="ARBA00023242"/>
    </source>
</evidence>
<feature type="region of interest" description="Disordered" evidence="8">
    <location>
        <begin position="558"/>
        <end position="589"/>
    </location>
</feature>
<dbReference type="CDD" id="cd00067">
    <property type="entry name" value="GAL4"/>
    <property type="match status" value="1"/>
</dbReference>
<dbReference type="OrthoDB" id="2154091at2759"/>
<feature type="compositionally biased region" description="Polar residues" evidence="8">
    <location>
        <begin position="566"/>
        <end position="576"/>
    </location>
</feature>
<dbReference type="SMART" id="SM00906">
    <property type="entry name" value="Fungal_trans"/>
    <property type="match status" value="1"/>
</dbReference>
<keyword evidence="2" id="KW-0479">Metal-binding</keyword>
<dbReference type="Gene3D" id="4.10.240.10">
    <property type="entry name" value="Zn(2)-C6 fungal-type DNA-binding domain"/>
    <property type="match status" value="1"/>
</dbReference>
<dbReference type="Proteomes" id="UP000184499">
    <property type="component" value="Unassembled WGS sequence"/>
</dbReference>
<evidence type="ECO:0000256" key="2">
    <source>
        <dbReference type="ARBA" id="ARBA00022723"/>
    </source>
</evidence>
<keyword evidence="11" id="KW-1185">Reference proteome</keyword>
<reference evidence="11" key="1">
    <citation type="journal article" date="2017" name="Genome Biol.">
        <title>Comparative genomics reveals high biological diversity and specific adaptations in the industrially and medically important fungal genus Aspergillus.</title>
        <authorList>
            <person name="de Vries R.P."/>
            <person name="Riley R."/>
            <person name="Wiebenga A."/>
            <person name="Aguilar-Osorio G."/>
            <person name="Amillis S."/>
            <person name="Uchima C.A."/>
            <person name="Anderluh G."/>
            <person name="Asadollahi M."/>
            <person name="Askin M."/>
            <person name="Barry K."/>
            <person name="Battaglia E."/>
            <person name="Bayram O."/>
            <person name="Benocci T."/>
            <person name="Braus-Stromeyer S.A."/>
            <person name="Caldana C."/>
            <person name="Canovas D."/>
            <person name="Cerqueira G.C."/>
            <person name="Chen F."/>
            <person name="Chen W."/>
            <person name="Choi C."/>
            <person name="Clum A."/>
            <person name="Dos Santos R.A."/>
            <person name="Damasio A.R."/>
            <person name="Diallinas G."/>
            <person name="Emri T."/>
            <person name="Fekete E."/>
            <person name="Flipphi M."/>
            <person name="Freyberg S."/>
            <person name="Gallo A."/>
            <person name="Gournas C."/>
            <person name="Habgood R."/>
            <person name="Hainaut M."/>
            <person name="Harispe M.L."/>
            <person name="Henrissat B."/>
            <person name="Hilden K.S."/>
            <person name="Hope R."/>
            <person name="Hossain A."/>
            <person name="Karabika E."/>
            <person name="Karaffa L."/>
            <person name="Karanyi Z."/>
            <person name="Krasevec N."/>
            <person name="Kuo A."/>
            <person name="Kusch H."/>
            <person name="LaButti K."/>
            <person name="Lagendijk E.L."/>
            <person name="Lapidus A."/>
            <person name="Levasseur A."/>
            <person name="Lindquist E."/>
            <person name="Lipzen A."/>
            <person name="Logrieco A.F."/>
            <person name="MacCabe A."/>
            <person name="Maekelae M.R."/>
            <person name="Malavazi I."/>
            <person name="Melin P."/>
            <person name="Meyer V."/>
            <person name="Mielnichuk N."/>
            <person name="Miskei M."/>
            <person name="Molnar A.P."/>
            <person name="Mule G."/>
            <person name="Ngan C.Y."/>
            <person name="Orejas M."/>
            <person name="Orosz E."/>
            <person name="Ouedraogo J.P."/>
            <person name="Overkamp K.M."/>
            <person name="Park H.-S."/>
            <person name="Perrone G."/>
            <person name="Piumi F."/>
            <person name="Punt P.J."/>
            <person name="Ram A.F."/>
            <person name="Ramon A."/>
            <person name="Rauscher S."/>
            <person name="Record E."/>
            <person name="Riano-Pachon D.M."/>
            <person name="Robert V."/>
            <person name="Roehrig J."/>
            <person name="Ruller R."/>
            <person name="Salamov A."/>
            <person name="Salih N.S."/>
            <person name="Samson R.A."/>
            <person name="Sandor E."/>
            <person name="Sanguinetti M."/>
            <person name="Schuetze T."/>
            <person name="Sepcic K."/>
            <person name="Shelest E."/>
            <person name="Sherlock G."/>
            <person name="Sophianopoulou V."/>
            <person name="Squina F.M."/>
            <person name="Sun H."/>
            <person name="Susca A."/>
            <person name="Todd R.B."/>
            <person name="Tsang A."/>
            <person name="Unkles S.E."/>
            <person name="van de Wiele N."/>
            <person name="van Rossen-Uffink D."/>
            <person name="Oliveira J.V."/>
            <person name="Vesth T.C."/>
            <person name="Visser J."/>
            <person name="Yu J.-H."/>
            <person name="Zhou M."/>
            <person name="Andersen M.R."/>
            <person name="Archer D.B."/>
            <person name="Baker S.E."/>
            <person name="Benoit I."/>
            <person name="Brakhage A.A."/>
            <person name="Braus G.H."/>
            <person name="Fischer R."/>
            <person name="Frisvad J.C."/>
            <person name="Goldman G.H."/>
            <person name="Houbraken J."/>
            <person name="Oakley B."/>
            <person name="Pocsi I."/>
            <person name="Scazzocchio C."/>
            <person name="Seiboth B."/>
            <person name="vanKuyk P.A."/>
            <person name="Wortman J."/>
            <person name="Dyer P.S."/>
            <person name="Grigoriev I.V."/>
        </authorList>
    </citation>
    <scope>NUCLEOTIDE SEQUENCE [LARGE SCALE GENOMIC DNA]</scope>
    <source>
        <strain evidence="11">CBS 101740 / IMI 381727 / IBT 21946</strain>
    </source>
</reference>
<keyword evidence="7" id="KW-0539">Nucleus</keyword>
<dbReference type="CDD" id="cd12148">
    <property type="entry name" value="fungal_TF_MHR"/>
    <property type="match status" value="1"/>
</dbReference>
<dbReference type="GO" id="GO:0006351">
    <property type="term" value="P:DNA-templated transcription"/>
    <property type="evidence" value="ECO:0007669"/>
    <property type="project" value="InterPro"/>
</dbReference>
<sequence>MPATERRQRVSIACTSCRKKKRRCDGQKPICQVCERENRECGYTYHLEKRNFRPPTKCYIHALHSRIAFLEHQLAAAGNVIENDTFPNVGLANNDQAPEAPSLDPGSQVRPGFKLDFRLSGAYGVFCSKEHDKEQTFCSPETISGNGELLPGQPINPDAQSQLLEDFWTWRNTWPVLVHEPLFRKELIQGGVNNYATPTLLVAVLALSAQYASDAQLRIWGTSAEAIAKYAKDKLLAQIEYPSLSLAVAAALIALRELAVDSLSSASQYIGIAIRHSLTLRLHVESSNIDESIPGSQEAQEARSLAWWGIWLLEKHIAQILGQPSALRDGGMCPAPVPIIPSVEYRLWPTSDNADPGLVYSSMSNFQYACNLLRMVSPVLDEIYAFTSPLSIHEKEEKATKTHVAMSEFYNNLPSPLRLPASATKQLSPPVYQFNLLYHTLKIMLHRPFIKAVPAMHDLEDAKRPQMVHVQSATFSAIRITSIVNAYKNFYSLESLSPLDVHSLATSSLMHLLNSKSADVSLSQRTTHLYRLNHHFLSQMSPTNNNSRRAMNALTSLEHDGDASIQPDTTKPSVQSRGAECNGSASAGQIGTPTIAVESMSISGDLDPTENAFDWFQLPLNDQLIFDDVIENSLWEEVCESHHPVDDIQLLHGNI</sequence>
<dbReference type="VEuPathDB" id="FungiDB:ASPBRDRAFT_125509"/>
<gene>
    <name evidence="10" type="ORF">ASPBRDRAFT_125509</name>
</gene>
<dbReference type="PANTHER" id="PTHR31313">
    <property type="entry name" value="TY1 ENHANCER ACTIVATOR"/>
    <property type="match status" value="1"/>
</dbReference>
<name>A0A1L9UKL6_ASPBC</name>
<dbReference type="GO" id="GO:0005634">
    <property type="term" value="C:nucleus"/>
    <property type="evidence" value="ECO:0007669"/>
    <property type="project" value="UniProtKB-SubCell"/>
</dbReference>
<dbReference type="PROSITE" id="PS50048">
    <property type="entry name" value="ZN2_CY6_FUNGAL_2"/>
    <property type="match status" value="1"/>
</dbReference>
<dbReference type="GO" id="GO:0008270">
    <property type="term" value="F:zinc ion binding"/>
    <property type="evidence" value="ECO:0007669"/>
    <property type="project" value="InterPro"/>
</dbReference>
<dbReference type="GO" id="GO:0000981">
    <property type="term" value="F:DNA-binding transcription factor activity, RNA polymerase II-specific"/>
    <property type="evidence" value="ECO:0007669"/>
    <property type="project" value="InterPro"/>
</dbReference>
<dbReference type="GeneID" id="93570283"/>
<dbReference type="GO" id="GO:0009893">
    <property type="term" value="P:positive regulation of metabolic process"/>
    <property type="evidence" value="ECO:0007669"/>
    <property type="project" value="UniProtKB-ARBA"/>
</dbReference>
<keyword evidence="6" id="KW-0804">Transcription</keyword>
<dbReference type="Pfam" id="PF04082">
    <property type="entry name" value="Fungal_trans"/>
    <property type="match status" value="1"/>
</dbReference>
<keyword evidence="3" id="KW-0862">Zinc</keyword>
<dbReference type="OMA" id="CYIHALH"/>
<dbReference type="Pfam" id="PF00172">
    <property type="entry name" value="Zn_clus"/>
    <property type="match status" value="1"/>
</dbReference>
<evidence type="ECO:0000256" key="8">
    <source>
        <dbReference type="SAM" id="MobiDB-lite"/>
    </source>
</evidence>
<evidence type="ECO:0000256" key="3">
    <source>
        <dbReference type="ARBA" id="ARBA00022833"/>
    </source>
</evidence>